<dbReference type="GO" id="GO:0016787">
    <property type="term" value="F:hydrolase activity"/>
    <property type="evidence" value="ECO:0007669"/>
    <property type="project" value="UniProtKB-KW"/>
</dbReference>
<dbReference type="PROSITE" id="PS00531">
    <property type="entry name" value="RNASE_T2_2"/>
    <property type="match status" value="1"/>
</dbReference>
<accession>S0DH90</accession>
<dbReference type="GO" id="GO:0005576">
    <property type="term" value="C:extracellular region"/>
    <property type="evidence" value="ECO:0007669"/>
    <property type="project" value="TreeGrafter"/>
</dbReference>
<feature type="region of interest" description="Disordered" evidence="4">
    <location>
        <begin position="24"/>
        <end position="239"/>
    </location>
</feature>
<sequence>MKCSKRLLVCLMFQTLLIISEAGRNSKPNGRKSPFSVLGFGTRGTSPGRSNAGRVSPTQANVGGHHVWGPSHSHRGSVQPPPVRAGHWANSQPPATSPLNRPQASAPSPWFRFRAPGTSTRPVSTTLLSRPQNPLNPGSLRHQSPIYGGPSRPQSPAYAGPSRPQSPVHPGIFRPPAPINSWSSLPSIDHAQPSTSNHFPTLGTPKFTHADAAKRGSEILKSSSSTSISSGSSGYNSGNGRSSITSLGSFSSGSSSSWNRPEPIGLNVIKSTASTKSRASRESCIDNTKTIPKIVVPAENCFDYFKLAVSWAPSFAYKERKKGLHIRDRIHASWFIHGLWPTMFERYQDPMPGCRRFDIAFNKNRFVDHKILGPLENTWYTILAKRWSDNNKFWEHEFNKHGSCASRSSVIGDDVNYFKRTLELFNQLNVGTTLYANGIRVGATVNLKDIVDTIEDRIGATIQFNLVTNDYTQEIYLSELFICYDTHLRVMDCPDVHHRRDDDLNIDVKYLDKLP</sequence>
<dbReference type="InterPro" id="IPR033130">
    <property type="entry name" value="RNase_T2_His_AS_2"/>
</dbReference>
<feature type="compositionally biased region" description="Polar residues" evidence="4">
    <location>
        <begin position="89"/>
        <end position="106"/>
    </location>
</feature>
<dbReference type="SUPFAM" id="SSF55895">
    <property type="entry name" value="Ribonuclease Rh-like"/>
    <property type="match status" value="1"/>
</dbReference>
<evidence type="ECO:0000256" key="1">
    <source>
        <dbReference type="ARBA" id="ARBA00007469"/>
    </source>
</evidence>
<dbReference type="PROSITE" id="PS00530">
    <property type="entry name" value="RNASE_T2_1"/>
    <property type="match status" value="1"/>
</dbReference>
<dbReference type="InterPro" id="IPR036430">
    <property type="entry name" value="RNase_T2-like_sf"/>
</dbReference>
<protein>
    <submittedName>
        <fullName evidence="5">Uncharacterized protein</fullName>
    </submittedName>
</protein>
<dbReference type="InterPro" id="IPR018188">
    <property type="entry name" value="RNase_T2_His_AS_1"/>
</dbReference>
<dbReference type="Gene3D" id="3.90.730.10">
    <property type="entry name" value="Ribonuclease T2-like"/>
    <property type="match status" value="1"/>
</dbReference>
<reference evidence="5" key="1">
    <citation type="journal article" date="2013" name="PLoS ONE">
        <title>Adaptive selection on bracovirus genomes drives the specialization of cotesia parasitoid wasps.</title>
        <authorList>
            <person name="Jancek S."/>
            <person name="Bezier A."/>
            <person name="Gayral P."/>
            <person name="Paillusson C."/>
            <person name="Kaiser L."/>
            <person name="Dupas S."/>
            <person name="Le Ru B.P."/>
            <person name="Barbe V."/>
            <person name="Periquet G."/>
            <person name="Drezen J.-M."/>
            <person name="Herniou E.A."/>
        </authorList>
    </citation>
    <scope>NUCLEOTIDE SEQUENCE</scope>
    <source>
        <strain evidence="5">Kitale</strain>
    </source>
</reference>
<dbReference type="GO" id="GO:0003723">
    <property type="term" value="F:RNA binding"/>
    <property type="evidence" value="ECO:0007669"/>
    <property type="project" value="InterPro"/>
</dbReference>
<dbReference type="EMBL" id="HF562920">
    <property type="protein sequence ID" value="CCQ19207.1"/>
    <property type="molecule type" value="Genomic_DNA"/>
</dbReference>
<feature type="compositionally biased region" description="Low complexity" evidence="4">
    <location>
        <begin position="219"/>
        <end position="239"/>
    </location>
</feature>
<feature type="compositionally biased region" description="Basic and acidic residues" evidence="4">
    <location>
        <begin position="208"/>
        <end position="218"/>
    </location>
</feature>
<dbReference type="GO" id="GO:0033897">
    <property type="term" value="F:ribonuclease T2 activity"/>
    <property type="evidence" value="ECO:0007669"/>
    <property type="project" value="InterPro"/>
</dbReference>
<dbReference type="PANTHER" id="PTHR11240:SF75">
    <property type="entry name" value="RIBONUCLEASE 3"/>
    <property type="match status" value="1"/>
</dbReference>
<name>S0DH90_9VIRU</name>
<dbReference type="Pfam" id="PF00445">
    <property type="entry name" value="Ribonuclease_T2"/>
    <property type="match status" value="1"/>
</dbReference>
<feature type="compositionally biased region" description="Polar residues" evidence="4">
    <location>
        <begin position="117"/>
        <end position="136"/>
    </location>
</feature>
<dbReference type="InterPro" id="IPR001568">
    <property type="entry name" value="RNase_T2-like"/>
</dbReference>
<evidence type="ECO:0000256" key="4">
    <source>
        <dbReference type="SAM" id="MobiDB-lite"/>
    </source>
</evidence>
<feature type="compositionally biased region" description="Polar residues" evidence="4">
    <location>
        <begin position="180"/>
        <end position="199"/>
    </location>
</feature>
<comment type="similarity">
    <text evidence="1">Belongs to the RNase T2 family.</text>
</comment>
<keyword evidence="3" id="KW-0456">Lyase</keyword>
<keyword evidence="2" id="KW-0378">Hydrolase</keyword>
<dbReference type="GO" id="GO:0006401">
    <property type="term" value="P:RNA catabolic process"/>
    <property type="evidence" value="ECO:0007669"/>
    <property type="project" value="TreeGrafter"/>
</dbReference>
<dbReference type="PANTHER" id="PTHR11240">
    <property type="entry name" value="RIBONUCLEASE T2"/>
    <property type="match status" value="1"/>
</dbReference>
<organism evidence="5">
    <name type="scientific">Cotesia sesamiae Kitale bracovirus</name>
    <dbReference type="NCBI Taxonomy" id="452648"/>
    <lineage>
        <taxon>Viruses</taxon>
        <taxon>Viruses incertae sedis</taxon>
        <taxon>Polydnaviriformidae</taxon>
        <taxon>Bracoviriform</taxon>
        <taxon>Cotesia sesamiae bracovirus</taxon>
    </lineage>
</organism>
<gene>
    <name evidence="5" type="primary">RNAseT2-like</name>
    <name evidence="5" type="ORF">CSKBV_23.3</name>
</gene>
<evidence type="ECO:0000313" key="5">
    <source>
        <dbReference type="EMBL" id="CCQ19207.1"/>
    </source>
</evidence>
<evidence type="ECO:0000256" key="3">
    <source>
        <dbReference type="ARBA" id="ARBA00023239"/>
    </source>
</evidence>
<evidence type="ECO:0000256" key="2">
    <source>
        <dbReference type="ARBA" id="ARBA00022801"/>
    </source>
</evidence>
<proteinExistence type="inferred from homology"/>